<evidence type="ECO:0008006" key="4">
    <source>
        <dbReference type="Google" id="ProtNLM"/>
    </source>
</evidence>
<accession>A0A8E2JLY2</accession>
<dbReference type="EMBL" id="KV751105">
    <property type="protein sequence ID" value="OCL01594.1"/>
    <property type="molecule type" value="Genomic_DNA"/>
</dbReference>
<feature type="signal peptide" evidence="1">
    <location>
        <begin position="1"/>
        <end position="25"/>
    </location>
</feature>
<keyword evidence="3" id="KW-1185">Reference proteome</keyword>
<dbReference type="OrthoDB" id="5427350at2759"/>
<sequence>MFPSGIKTRLTLWSLASLLPYGSVAYPSVNLNWTFNSRPDIQAPRTIFSIYDESLVTPGYVLMTPYTPLAGSNLAAGSGSITSITAENCLADVVTLETVFAETIQNGPYIYDHKGNLVYSGFGHVGGASTHDIKLTAYNGQPHLSFYNGQDLIGGGRGHGVIMDSTYHTVATVQSGNGRAPNDIHEFTVLPGGTAITTVFEPVQYDLSAYNVSQPVGWVLEGIFQEIDINTGEVLFEWRSLDHTDLSESYNERGSFSEGGDGLTIKTAWDYFHLNAVEKDDEGNYLISSRYLCALFKINGKDGSIMWRLNGKKNEFKFVGFNNTFAFQHHARVRSQNASTTTISIFDNGSDGENTTSLYSSGMVMSVNTDAKVCTLVSQYRTPDGGLLTTSQGNTQLLPNTNVFMGWGSRPYMTEFTEDGTCIMMGQYGADVNSAAMSYRVFKIGYNDWVGNPDSTPAVWATANSTAGSTTIYASWNGATQLANWQFWGSVNGTNHFTKLGVATKTGFETTFVTSKYYQWTYAEALAADGNVLGKSLERKTYMPARNPTAAR</sequence>
<dbReference type="Proteomes" id="UP000250140">
    <property type="component" value="Unassembled WGS sequence"/>
</dbReference>
<evidence type="ECO:0000313" key="2">
    <source>
        <dbReference type="EMBL" id="OCL01594.1"/>
    </source>
</evidence>
<dbReference type="PANTHER" id="PTHR35340">
    <property type="entry name" value="PQQ ENZYME REPEAT PROTEIN-RELATED"/>
    <property type="match status" value="1"/>
</dbReference>
<dbReference type="Pfam" id="PF14269">
    <property type="entry name" value="Arylsulfotran_2"/>
    <property type="match status" value="1"/>
</dbReference>
<organism evidence="2 3">
    <name type="scientific">Glonium stellatum</name>
    <dbReference type="NCBI Taxonomy" id="574774"/>
    <lineage>
        <taxon>Eukaryota</taxon>
        <taxon>Fungi</taxon>
        <taxon>Dikarya</taxon>
        <taxon>Ascomycota</taxon>
        <taxon>Pezizomycotina</taxon>
        <taxon>Dothideomycetes</taxon>
        <taxon>Pleosporomycetidae</taxon>
        <taxon>Gloniales</taxon>
        <taxon>Gloniaceae</taxon>
        <taxon>Glonium</taxon>
    </lineage>
</organism>
<dbReference type="InterPro" id="IPR039535">
    <property type="entry name" value="ASST-like"/>
</dbReference>
<protein>
    <recommendedName>
        <fullName evidence="4">ASST-domain-containing protein</fullName>
    </recommendedName>
</protein>
<dbReference type="PANTHER" id="PTHR35340:SF9">
    <property type="entry name" value="ASST-DOMAIN-CONTAINING PROTEIN"/>
    <property type="match status" value="1"/>
</dbReference>
<reference evidence="2 3" key="1">
    <citation type="journal article" date="2016" name="Nat. Commun.">
        <title>Ectomycorrhizal ecology is imprinted in the genome of the dominant symbiotic fungus Cenococcum geophilum.</title>
        <authorList>
            <consortium name="DOE Joint Genome Institute"/>
            <person name="Peter M."/>
            <person name="Kohler A."/>
            <person name="Ohm R.A."/>
            <person name="Kuo A."/>
            <person name="Krutzmann J."/>
            <person name="Morin E."/>
            <person name="Arend M."/>
            <person name="Barry K.W."/>
            <person name="Binder M."/>
            <person name="Choi C."/>
            <person name="Clum A."/>
            <person name="Copeland A."/>
            <person name="Grisel N."/>
            <person name="Haridas S."/>
            <person name="Kipfer T."/>
            <person name="LaButti K."/>
            <person name="Lindquist E."/>
            <person name="Lipzen A."/>
            <person name="Maire R."/>
            <person name="Meier B."/>
            <person name="Mihaltcheva S."/>
            <person name="Molinier V."/>
            <person name="Murat C."/>
            <person name="Poggeler S."/>
            <person name="Quandt C.A."/>
            <person name="Sperisen C."/>
            <person name="Tritt A."/>
            <person name="Tisserant E."/>
            <person name="Crous P.W."/>
            <person name="Henrissat B."/>
            <person name="Nehls U."/>
            <person name="Egli S."/>
            <person name="Spatafora J.W."/>
            <person name="Grigoriev I.V."/>
            <person name="Martin F.M."/>
        </authorList>
    </citation>
    <scope>NUCLEOTIDE SEQUENCE [LARGE SCALE GENOMIC DNA]</scope>
    <source>
        <strain evidence="2 3">CBS 207.34</strain>
    </source>
</reference>
<evidence type="ECO:0000256" key="1">
    <source>
        <dbReference type="SAM" id="SignalP"/>
    </source>
</evidence>
<keyword evidence="1" id="KW-0732">Signal</keyword>
<evidence type="ECO:0000313" key="3">
    <source>
        <dbReference type="Proteomes" id="UP000250140"/>
    </source>
</evidence>
<feature type="chain" id="PRO_5034359990" description="ASST-domain-containing protein" evidence="1">
    <location>
        <begin position="26"/>
        <end position="552"/>
    </location>
</feature>
<gene>
    <name evidence="2" type="ORF">AOQ84DRAFT_443923</name>
</gene>
<name>A0A8E2JLY2_9PEZI</name>
<proteinExistence type="predicted"/>
<dbReference type="AlphaFoldDB" id="A0A8E2JLY2"/>
<dbReference type="InterPro" id="IPR053143">
    <property type="entry name" value="Arylsulfate_ST"/>
</dbReference>